<protein>
    <submittedName>
        <fullName evidence="1">Uncharacterized protein</fullName>
    </submittedName>
</protein>
<dbReference type="HOGENOM" id="CLU_2974827_0_0_6"/>
<dbReference type="AlphaFoldDB" id="D8KAK2"/>
<proteinExistence type="predicted"/>
<evidence type="ECO:0000313" key="2">
    <source>
        <dbReference type="Proteomes" id="UP000000393"/>
    </source>
</evidence>
<gene>
    <name evidence="1" type="ordered locus">Nwat_2652</name>
</gene>
<sequence length="58" mass="6529">MGDIAYVDKQNTGWRKLASVNIIVSDNMARLVETVEEVFELSIPLIFIIAAMARFRAT</sequence>
<dbReference type="EMBL" id="CP002086">
    <property type="protein sequence ID" value="ADJ29429.1"/>
    <property type="molecule type" value="Genomic_DNA"/>
</dbReference>
<evidence type="ECO:0000313" key="1">
    <source>
        <dbReference type="EMBL" id="ADJ29429.1"/>
    </source>
</evidence>
<accession>D8KAK2</accession>
<dbReference type="Proteomes" id="UP000000393">
    <property type="component" value="Chromosome"/>
</dbReference>
<keyword evidence="2" id="KW-1185">Reference proteome</keyword>
<organism evidence="1 2">
    <name type="scientific">Nitrosococcus watsoni (strain C-113)</name>
    <dbReference type="NCBI Taxonomy" id="105559"/>
    <lineage>
        <taxon>Bacteria</taxon>
        <taxon>Pseudomonadati</taxon>
        <taxon>Pseudomonadota</taxon>
        <taxon>Gammaproteobacteria</taxon>
        <taxon>Chromatiales</taxon>
        <taxon>Chromatiaceae</taxon>
        <taxon>Nitrosococcus</taxon>
    </lineage>
</organism>
<reference evidence="1 2" key="1">
    <citation type="submission" date="2010-06" db="EMBL/GenBank/DDBJ databases">
        <title>Complete sequence of chromosome of Nitrosococcus watsoni C-113.</title>
        <authorList>
            <consortium name="US DOE Joint Genome Institute"/>
            <person name="Lucas S."/>
            <person name="Copeland A."/>
            <person name="Lapidus A."/>
            <person name="Cheng J.-F."/>
            <person name="Bruce D."/>
            <person name="Goodwin L."/>
            <person name="Pitluck S."/>
            <person name="Malfatti S.A."/>
            <person name="Chain P.S.G."/>
            <person name="Land M."/>
            <person name="Hauser L."/>
            <person name="Kyrpides N."/>
            <person name="Ivanova N."/>
            <person name="Cambell M.A."/>
            <person name="Heidelberg J.F."/>
            <person name="Klotz M.G."/>
            <person name="Woyke T."/>
        </authorList>
    </citation>
    <scope>NUCLEOTIDE SEQUENCE [LARGE SCALE GENOMIC DNA]</scope>
    <source>
        <strain evidence="1 2">C-113</strain>
    </source>
</reference>
<name>D8KAK2_NITWC</name>
<dbReference type="KEGG" id="nwa:Nwat_2652"/>
<dbReference type="STRING" id="105559.Nwat_2652"/>